<keyword evidence="1" id="KW-0521">NADP</keyword>
<evidence type="ECO:0000259" key="3">
    <source>
        <dbReference type="SMART" id="SM00829"/>
    </source>
</evidence>
<dbReference type="AlphaFoldDB" id="A0A401ZF87"/>
<dbReference type="PANTHER" id="PTHR48106:SF8">
    <property type="entry name" value="OS02G0805600 PROTEIN"/>
    <property type="match status" value="1"/>
</dbReference>
<dbReference type="InterPro" id="IPR020843">
    <property type="entry name" value="ER"/>
</dbReference>
<reference evidence="5" key="1">
    <citation type="submission" date="2018-12" db="EMBL/GenBank/DDBJ databases">
        <title>Tengunoibacter tsumagoiensis gen. nov., sp. nov., Dictyobacter kobayashii sp. nov., D. alpinus sp. nov., and D. joshuensis sp. nov. and description of Dictyobacteraceae fam. nov. within the order Ktedonobacterales isolated from Tengu-no-mugimeshi.</title>
        <authorList>
            <person name="Wang C.M."/>
            <person name="Zheng Y."/>
            <person name="Sakai Y."/>
            <person name="Toyoda A."/>
            <person name="Minakuchi Y."/>
            <person name="Abe K."/>
            <person name="Yokota A."/>
            <person name="Yabe S."/>
        </authorList>
    </citation>
    <scope>NUCLEOTIDE SEQUENCE [LARGE SCALE GENOMIC DNA]</scope>
    <source>
        <strain evidence="5">S-27</strain>
    </source>
</reference>
<dbReference type="SUPFAM" id="SSF50129">
    <property type="entry name" value="GroES-like"/>
    <property type="match status" value="1"/>
</dbReference>
<feature type="domain" description="Enoyl reductase (ER)" evidence="3">
    <location>
        <begin position="10"/>
        <end position="322"/>
    </location>
</feature>
<dbReference type="CDD" id="cd05276">
    <property type="entry name" value="p53_inducible_oxidoreductase"/>
    <property type="match status" value="1"/>
</dbReference>
<dbReference type="SUPFAM" id="SSF51735">
    <property type="entry name" value="NAD(P)-binding Rossmann-fold domains"/>
    <property type="match status" value="1"/>
</dbReference>
<dbReference type="SMART" id="SM00829">
    <property type="entry name" value="PKS_ER"/>
    <property type="match status" value="1"/>
</dbReference>
<accession>A0A401ZF87</accession>
<dbReference type="NCBIfam" id="TIGR02824">
    <property type="entry name" value="quinone_pig3"/>
    <property type="match status" value="1"/>
</dbReference>
<dbReference type="InterPro" id="IPR013149">
    <property type="entry name" value="ADH-like_C"/>
</dbReference>
<proteinExistence type="predicted"/>
<gene>
    <name evidence="4" type="ORF">KDAU_26970</name>
</gene>
<dbReference type="Gene3D" id="3.40.50.720">
    <property type="entry name" value="NAD(P)-binding Rossmann-like Domain"/>
    <property type="match status" value="1"/>
</dbReference>
<dbReference type="RefSeq" id="WP_126596415.1">
    <property type="nucleotide sequence ID" value="NZ_BIFQ01000001.1"/>
</dbReference>
<evidence type="ECO:0000256" key="1">
    <source>
        <dbReference type="ARBA" id="ARBA00022857"/>
    </source>
</evidence>
<dbReference type="InterPro" id="IPR011032">
    <property type="entry name" value="GroES-like_sf"/>
</dbReference>
<dbReference type="GO" id="GO:0016651">
    <property type="term" value="F:oxidoreductase activity, acting on NAD(P)H"/>
    <property type="evidence" value="ECO:0007669"/>
    <property type="project" value="TreeGrafter"/>
</dbReference>
<dbReference type="Pfam" id="PF08240">
    <property type="entry name" value="ADH_N"/>
    <property type="match status" value="1"/>
</dbReference>
<dbReference type="InterPro" id="IPR036291">
    <property type="entry name" value="NAD(P)-bd_dom_sf"/>
</dbReference>
<dbReference type="Pfam" id="PF00107">
    <property type="entry name" value="ADH_zinc_N"/>
    <property type="match status" value="1"/>
</dbReference>
<dbReference type="EMBL" id="BIFQ01000001">
    <property type="protein sequence ID" value="GCE05368.1"/>
    <property type="molecule type" value="Genomic_DNA"/>
</dbReference>
<evidence type="ECO:0000313" key="4">
    <source>
        <dbReference type="EMBL" id="GCE05368.1"/>
    </source>
</evidence>
<dbReference type="Proteomes" id="UP000287224">
    <property type="component" value="Unassembled WGS sequence"/>
</dbReference>
<sequence>MRAVVITRPGGSEVLEIQDRETPEPVGDWVRVRVRAAGLNRADLAQRAGFYPAPPGSPSDIPGMEFAGEVDAIGPLVQRWKPGQRVMGIVGGGGQAEYLLVHEGMLVEIPENLDFVQAAAVPEVFMTAHDALFTQAGLQMGERLLVHAVGSGVGTAAVQLAHAVGATVYGTSRTASKLERAKNLGLEVGLADPNFAAEIKQLTRGEGVHVVLDFIGGAYMEQNLAALASWGRLVFLATLGGSHADVNLGTVMAKRIQIRGCTLRSRTLEEKLAVTRLFATQVVPLLASARVRPIVEEVFPLHEIAKAHDVMADNRNFGKLVLKIDD</sequence>
<dbReference type="GO" id="GO:0070402">
    <property type="term" value="F:NADPH binding"/>
    <property type="evidence" value="ECO:0007669"/>
    <property type="project" value="TreeGrafter"/>
</dbReference>
<dbReference type="InterPro" id="IPR014189">
    <property type="entry name" value="Quinone_OxRdtase_PIG3"/>
</dbReference>
<evidence type="ECO:0000256" key="2">
    <source>
        <dbReference type="ARBA" id="ARBA00023002"/>
    </source>
</evidence>
<evidence type="ECO:0000313" key="5">
    <source>
        <dbReference type="Proteomes" id="UP000287224"/>
    </source>
</evidence>
<name>A0A401ZF87_9CHLR</name>
<dbReference type="InterPro" id="IPR013154">
    <property type="entry name" value="ADH-like_N"/>
</dbReference>
<organism evidence="4 5">
    <name type="scientific">Dictyobacter aurantiacus</name>
    <dbReference type="NCBI Taxonomy" id="1936993"/>
    <lineage>
        <taxon>Bacteria</taxon>
        <taxon>Bacillati</taxon>
        <taxon>Chloroflexota</taxon>
        <taxon>Ktedonobacteria</taxon>
        <taxon>Ktedonobacterales</taxon>
        <taxon>Dictyobacteraceae</taxon>
        <taxon>Dictyobacter</taxon>
    </lineage>
</organism>
<dbReference type="PANTHER" id="PTHR48106">
    <property type="entry name" value="QUINONE OXIDOREDUCTASE PIG3-RELATED"/>
    <property type="match status" value="1"/>
</dbReference>
<keyword evidence="2" id="KW-0560">Oxidoreductase</keyword>
<protein>
    <submittedName>
        <fullName evidence="4">NAD(P)H quinone oxidoreductase</fullName>
    </submittedName>
</protein>
<dbReference type="OrthoDB" id="9792162at2"/>
<dbReference type="Gene3D" id="3.90.180.10">
    <property type="entry name" value="Medium-chain alcohol dehydrogenases, catalytic domain"/>
    <property type="match status" value="1"/>
</dbReference>
<comment type="caution">
    <text evidence="4">The sequence shown here is derived from an EMBL/GenBank/DDBJ whole genome shotgun (WGS) entry which is preliminary data.</text>
</comment>
<keyword evidence="5" id="KW-1185">Reference proteome</keyword>